<organism evidence="1 2">
    <name type="scientific">Rhabditophanes sp. KR3021</name>
    <dbReference type="NCBI Taxonomy" id="114890"/>
    <lineage>
        <taxon>Eukaryota</taxon>
        <taxon>Metazoa</taxon>
        <taxon>Ecdysozoa</taxon>
        <taxon>Nematoda</taxon>
        <taxon>Chromadorea</taxon>
        <taxon>Rhabditida</taxon>
        <taxon>Tylenchina</taxon>
        <taxon>Panagrolaimomorpha</taxon>
        <taxon>Strongyloidoidea</taxon>
        <taxon>Alloionematidae</taxon>
        <taxon>Rhabditophanes</taxon>
    </lineage>
</organism>
<dbReference type="Proteomes" id="UP000095286">
    <property type="component" value="Unplaced"/>
</dbReference>
<accession>A0AC35UA73</accession>
<proteinExistence type="predicted"/>
<reference evidence="2" key="1">
    <citation type="submission" date="2016-11" db="UniProtKB">
        <authorList>
            <consortium name="WormBaseParasite"/>
        </authorList>
    </citation>
    <scope>IDENTIFICATION</scope>
    <source>
        <strain evidence="2">KR3021</strain>
    </source>
</reference>
<dbReference type="WBParaSite" id="RSKR_0000979000.1">
    <property type="protein sequence ID" value="RSKR_0000979000.1"/>
    <property type="gene ID" value="RSKR_0000979000"/>
</dbReference>
<name>A0AC35UA73_9BILA</name>
<sequence length="493" mass="55007">MAHSISAGESRYGTSQSNGRTPSKTSQGPSNAITSVIRPGRMEVLDVNKLNNLLKTIDKTWIMPRIGTKEPVGSNFQFKKTCASIYKARHGACQQMSFGIMCFNYCFERGDVLSFACQDTSDTTYCRANGNFDQMLSKTRKDAYKSKSYIHQTISRCFATAICNNQNGLLNTTIINEEEKTDKKVKKEKISIKDKLISKIMKGRPIQLETRKNENTQESVQTTTSKSNIWERFTISNKIKVSQKLIPFWQKLILTTTSNPNVGKDEEENIGLDEEKTEEIEEKSADKSTDKSVEKSTEKNVEQNAPKEVSKDENKSVTSESTTTEEDESEEESEELITTLRPTTLKPSPTTSSTTSTTTTTTTTTTELPSTTTKKAKKSKSKKLKHAITERQQAPPLSTSASFSGSDENEDEEEATSNTPTTSKSPITPFASTNTPDIIISKRTVGPRSLSELIDANVPEASNEMRNNPNGFWTKFQPGRWYQSIHHLTNTGR</sequence>
<protein>
    <submittedName>
        <fullName evidence="2">WSC domain-containing protein</fullName>
    </submittedName>
</protein>
<evidence type="ECO:0000313" key="1">
    <source>
        <dbReference type="Proteomes" id="UP000095286"/>
    </source>
</evidence>
<evidence type="ECO:0000313" key="2">
    <source>
        <dbReference type="WBParaSite" id="RSKR_0000979000.1"/>
    </source>
</evidence>